<comment type="similarity">
    <text evidence="8 9">Belongs to the TRAFAC class myosin-kinesin ATPase superfamily. Kinesin family.</text>
</comment>
<dbReference type="InterPro" id="IPR036961">
    <property type="entry name" value="Kinesin_motor_dom_sf"/>
</dbReference>
<dbReference type="SMART" id="SM00129">
    <property type="entry name" value="KISc"/>
    <property type="match status" value="1"/>
</dbReference>
<evidence type="ECO:0000256" key="6">
    <source>
        <dbReference type="ARBA" id="ARBA00023175"/>
    </source>
</evidence>
<evidence type="ECO:0000256" key="9">
    <source>
        <dbReference type="RuleBase" id="RU000394"/>
    </source>
</evidence>
<proteinExistence type="inferred from homology"/>
<keyword evidence="2" id="KW-0963">Cytoplasm</keyword>
<protein>
    <recommendedName>
        <fullName evidence="9">Kinesin-like protein</fullName>
    </recommendedName>
</protein>
<keyword evidence="6 8" id="KW-0505">Motor protein</keyword>
<organism evidence="11 12">
    <name type="scientific">Basidiobolus ranarum</name>
    <dbReference type="NCBI Taxonomy" id="34480"/>
    <lineage>
        <taxon>Eukaryota</taxon>
        <taxon>Fungi</taxon>
        <taxon>Fungi incertae sedis</taxon>
        <taxon>Zoopagomycota</taxon>
        <taxon>Entomophthoromycotina</taxon>
        <taxon>Basidiobolomycetes</taxon>
        <taxon>Basidiobolales</taxon>
        <taxon>Basidiobolaceae</taxon>
        <taxon>Basidiobolus</taxon>
    </lineage>
</organism>
<keyword evidence="4 8" id="KW-0547">Nucleotide-binding</keyword>
<evidence type="ECO:0000313" key="11">
    <source>
        <dbReference type="EMBL" id="KAK9701870.1"/>
    </source>
</evidence>
<dbReference type="Proteomes" id="UP001479436">
    <property type="component" value="Unassembled WGS sequence"/>
</dbReference>
<keyword evidence="3 9" id="KW-0493">Microtubule</keyword>
<keyword evidence="12" id="KW-1185">Reference proteome</keyword>
<dbReference type="Gene3D" id="3.40.850.10">
    <property type="entry name" value="Kinesin motor domain"/>
    <property type="match status" value="1"/>
</dbReference>
<evidence type="ECO:0000259" key="10">
    <source>
        <dbReference type="PROSITE" id="PS50067"/>
    </source>
</evidence>
<dbReference type="PROSITE" id="PS50067">
    <property type="entry name" value="KINESIN_MOTOR_2"/>
    <property type="match status" value="1"/>
</dbReference>
<feature type="domain" description="Kinesin motor" evidence="10">
    <location>
        <begin position="63"/>
        <end position="396"/>
    </location>
</feature>
<dbReference type="InterPro" id="IPR027640">
    <property type="entry name" value="Kinesin-like_fam"/>
</dbReference>
<dbReference type="InterPro" id="IPR019821">
    <property type="entry name" value="Kinesin_motor_CS"/>
</dbReference>
<dbReference type="PROSITE" id="PS00411">
    <property type="entry name" value="KINESIN_MOTOR_1"/>
    <property type="match status" value="1"/>
</dbReference>
<evidence type="ECO:0000256" key="5">
    <source>
        <dbReference type="ARBA" id="ARBA00022840"/>
    </source>
</evidence>
<sequence length="496" mass="56586">MKTDSNIEFNEVINARKAFTQLEGSGDKYREFYKTELEKKNNALPPSKPFAQVEEILQKESRDIMVCLRTRPLFEHEVEAGNLKALSVRNPFTYAHKLEVRFNGMPKISSLPYEVDYAFGPEHDNKIIYDTIISSLIPLVLQGGIATTFTYGQTGSGKTYTLTGIQELVARDLINRINSPENLVKETGQSKFRVFLSFFEILGSQTFDLFNEREPLKILEDTFGVIQVSGAKEVEITSVEQFLELLKVAASYRKTENTFKNETSSRSHAICRIRTQNTLLQQLEDGKFFLVDLAGSERHDDSKFHGSDRLKETKAINKSLMTLKECIRARCLLETHQQYIHVPYRTSKLTLLLKDAFELATSRQCRTVVIANVSPSNTDIEHSLNTLRYTAPIRVTPQSTKPEPNPNNPATWTHEKMVQWIKSSSKFVDPKVLCPAETGLQLCRLPEGEFIARCLKCPGVTEKGAKIFYLRLWKLVIDARTKRRNETIAKNKKNFT</sequence>
<name>A0ABR2VTV1_9FUNG</name>
<evidence type="ECO:0000313" key="12">
    <source>
        <dbReference type="Proteomes" id="UP001479436"/>
    </source>
</evidence>
<dbReference type="EMBL" id="JASJQH010007774">
    <property type="protein sequence ID" value="KAK9701870.1"/>
    <property type="molecule type" value="Genomic_DNA"/>
</dbReference>
<dbReference type="Pfam" id="PF00225">
    <property type="entry name" value="Kinesin"/>
    <property type="match status" value="1"/>
</dbReference>
<comment type="caution">
    <text evidence="11">The sequence shown here is derived from an EMBL/GenBank/DDBJ whole genome shotgun (WGS) entry which is preliminary data.</text>
</comment>
<evidence type="ECO:0000256" key="2">
    <source>
        <dbReference type="ARBA" id="ARBA00022490"/>
    </source>
</evidence>
<evidence type="ECO:0000256" key="7">
    <source>
        <dbReference type="ARBA" id="ARBA00023212"/>
    </source>
</evidence>
<dbReference type="PRINTS" id="PR00380">
    <property type="entry name" value="KINESINHEAVY"/>
</dbReference>
<evidence type="ECO:0000256" key="3">
    <source>
        <dbReference type="ARBA" id="ARBA00022701"/>
    </source>
</evidence>
<accession>A0ABR2VTV1</accession>
<keyword evidence="7" id="KW-0206">Cytoskeleton</keyword>
<evidence type="ECO:0000256" key="1">
    <source>
        <dbReference type="ARBA" id="ARBA00004245"/>
    </source>
</evidence>
<dbReference type="PANTHER" id="PTHR47971:SF8">
    <property type="entry name" value="KINESIN-LIKE PROTEIN"/>
    <property type="match status" value="1"/>
</dbReference>
<comment type="subcellular location">
    <subcellularLocation>
        <location evidence="1">Cytoplasm</location>
        <location evidence="1">Cytoskeleton</location>
    </subcellularLocation>
</comment>
<dbReference type="InterPro" id="IPR001752">
    <property type="entry name" value="Kinesin_motor_dom"/>
</dbReference>
<keyword evidence="5 8" id="KW-0067">ATP-binding</keyword>
<reference evidence="11 12" key="1">
    <citation type="submission" date="2023-04" db="EMBL/GenBank/DDBJ databases">
        <title>Genome of Basidiobolus ranarum AG-B5.</title>
        <authorList>
            <person name="Stajich J.E."/>
            <person name="Carter-House D."/>
            <person name="Gryganskyi A."/>
        </authorList>
    </citation>
    <scope>NUCLEOTIDE SEQUENCE [LARGE SCALE GENOMIC DNA]</scope>
    <source>
        <strain evidence="11 12">AG-B5</strain>
    </source>
</reference>
<feature type="binding site" evidence="8">
    <location>
        <begin position="152"/>
        <end position="159"/>
    </location>
    <ligand>
        <name>ATP</name>
        <dbReference type="ChEBI" id="CHEBI:30616"/>
    </ligand>
</feature>
<evidence type="ECO:0000256" key="8">
    <source>
        <dbReference type="PROSITE-ProRule" id="PRU00283"/>
    </source>
</evidence>
<dbReference type="InterPro" id="IPR027417">
    <property type="entry name" value="P-loop_NTPase"/>
</dbReference>
<gene>
    <name evidence="11" type="ORF">K7432_011519</name>
</gene>
<evidence type="ECO:0000256" key="4">
    <source>
        <dbReference type="ARBA" id="ARBA00022741"/>
    </source>
</evidence>
<dbReference type="PANTHER" id="PTHR47971">
    <property type="entry name" value="KINESIN-RELATED PROTEIN 6"/>
    <property type="match status" value="1"/>
</dbReference>
<dbReference type="SUPFAM" id="SSF52540">
    <property type="entry name" value="P-loop containing nucleoside triphosphate hydrolases"/>
    <property type="match status" value="1"/>
</dbReference>